<feature type="transmembrane region" description="Helical" evidence="1">
    <location>
        <begin position="25"/>
        <end position="44"/>
    </location>
</feature>
<dbReference type="Proteomes" id="UP000051658">
    <property type="component" value="Unassembled WGS sequence"/>
</dbReference>
<keyword evidence="4" id="KW-1185">Reference proteome</keyword>
<gene>
    <name evidence="3" type="ORF">IV74_GL001866</name>
</gene>
<feature type="transmembrane region" description="Helical" evidence="1">
    <location>
        <begin position="50"/>
        <end position="68"/>
    </location>
</feature>
<dbReference type="PATRIC" id="fig|1449336.4.peg.1902"/>
<dbReference type="EMBL" id="JQBS01000035">
    <property type="protein sequence ID" value="KRN54285.1"/>
    <property type="molecule type" value="Genomic_DNA"/>
</dbReference>
<evidence type="ECO:0000313" key="4">
    <source>
        <dbReference type="Proteomes" id="UP000051658"/>
    </source>
</evidence>
<keyword evidence="1" id="KW-0472">Membrane</keyword>
<organism evidence="3 4">
    <name type="scientific">Carnobacterium divergens DSM 20623</name>
    <dbReference type="NCBI Taxonomy" id="1449336"/>
    <lineage>
        <taxon>Bacteria</taxon>
        <taxon>Bacillati</taxon>
        <taxon>Bacillota</taxon>
        <taxon>Bacilli</taxon>
        <taxon>Lactobacillales</taxon>
        <taxon>Carnobacteriaceae</taxon>
        <taxon>Carnobacterium</taxon>
    </lineage>
</organism>
<name>A0A0R2HXC7_CARDV</name>
<dbReference type="Pfam" id="PF14067">
    <property type="entry name" value="LssY_C"/>
    <property type="match status" value="1"/>
</dbReference>
<proteinExistence type="predicted"/>
<accession>A0A0R2HXC7</accession>
<evidence type="ECO:0000259" key="2">
    <source>
        <dbReference type="Pfam" id="PF14067"/>
    </source>
</evidence>
<dbReference type="eggNOG" id="COG0671">
    <property type="taxonomic scope" value="Bacteria"/>
</dbReference>
<protein>
    <recommendedName>
        <fullName evidence="2">LssY-like C-terminal domain-containing protein</fullName>
    </recommendedName>
</protein>
<reference evidence="3 4" key="1">
    <citation type="journal article" date="2015" name="Genome Announc.">
        <title>Expanding the biotechnology potential of lactobacilli through comparative genomics of 213 strains and associated genera.</title>
        <authorList>
            <person name="Sun Z."/>
            <person name="Harris H.M."/>
            <person name="McCann A."/>
            <person name="Guo C."/>
            <person name="Argimon S."/>
            <person name="Zhang W."/>
            <person name="Yang X."/>
            <person name="Jeffery I.B."/>
            <person name="Cooney J.C."/>
            <person name="Kagawa T.F."/>
            <person name="Liu W."/>
            <person name="Song Y."/>
            <person name="Salvetti E."/>
            <person name="Wrobel A."/>
            <person name="Rasinkangas P."/>
            <person name="Parkhill J."/>
            <person name="Rea M.C."/>
            <person name="O'Sullivan O."/>
            <person name="Ritari J."/>
            <person name="Douillard F.P."/>
            <person name="Paul Ross R."/>
            <person name="Yang R."/>
            <person name="Briner A.E."/>
            <person name="Felis G.E."/>
            <person name="de Vos W.M."/>
            <person name="Barrangou R."/>
            <person name="Klaenhammer T.R."/>
            <person name="Caufield P.W."/>
            <person name="Cui Y."/>
            <person name="Zhang H."/>
            <person name="O'Toole P.W."/>
        </authorList>
    </citation>
    <scope>NUCLEOTIDE SEQUENCE [LARGE SCALE GENOMIC DNA]</scope>
    <source>
        <strain evidence="3 4">DSM 20623</strain>
    </source>
</reference>
<keyword evidence="1" id="KW-0812">Transmembrane</keyword>
<dbReference type="InterPro" id="IPR025902">
    <property type="entry name" value="LssY-like-C_dom"/>
</dbReference>
<evidence type="ECO:0000256" key="1">
    <source>
        <dbReference type="SAM" id="Phobius"/>
    </source>
</evidence>
<comment type="caution">
    <text evidence="3">The sequence shown here is derived from an EMBL/GenBank/DDBJ whole genome shotgun (WGS) entry which is preliminary data.</text>
</comment>
<keyword evidence="1" id="KW-1133">Transmembrane helix</keyword>
<feature type="domain" description="LssY-like C-terminal" evidence="2">
    <location>
        <begin position="76"/>
        <end position="265"/>
    </location>
</feature>
<evidence type="ECO:0000313" key="3">
    <source>
        <dbReference type="EMBL" id="KRN54285.1"/>
    </source>
</evidence>
<dbReference type="AlphaFoldDB" id="A0A0R2HXC7"/>
<sequence length="276" mass="31635">MRLKEESILKWYENVLNGCLRTIKFIFVCLIAFMIYQNLFASILTKKIHIFIYIVFWAFTAYLFLPWLNRLLTKFYVPDYFIGRTKTNDGLLGDPINLAFYGTEKELVAAFKASGWHIADPLSIRSSWKITLSSILGKSYPTAPVSSLFLFSRKQDLAFEMEIDGNPRKRHHIRIWQTPKDWHLPGGKTADWLGAATYDKHVGLSLFTGQITHKIDANVDHERDFVIDCLKKGTFVKAIEVVPHFTSSYHARNGGGDRIHTDGALPFITIKNEKSS</sequence>